<protein>
    <submittedName>
        <fullName evidence="1">Uncharacterized protein</fullName>
    </submittedName>
</protein>
<organism evidence="1">
    <name type="scientific">Desulfovibrio sp. U5L</name>
    <dbReference type="NCBI Taxonomy" id="596152"/>
    <lineage>
        <taxon>Bacteria</taxon>
        <taxon>Pseudomonadati</taxon>
        <taxon>Thermodesulfobacteriota</taxon>
        <taxon>Desulfovibrionia</taxon>
        <taxon>Desulfovibrionales</taxon>
        <taxon>Desulfovibrionaceae</taxon>
        <taxon>Desulfovibrio</taxon>
    </lineage>
</organism>
<accession>I2Q7Q0</accession>
<dbReference type="AlphaFoldDB" id="I2Q7Q0"/>
<reference evidence="1" key="1">
    <citation type="submission" date="2011-11" db="EMBL/GenBank/DDBJ databases">
        <title>Improved High-Quality Draft sequence of Desulfovibrio sp. U5L.</title>
        <authorList>
            <consortium name="US DOE Joint Genome Institute"/>
            <person name="Lucas S."/>
            <person name="Han J."/>
            <person name="Lapidus A."/>
            <person name="Cheng J.-F."/>
            <person name="Goodwin L."/>
            <person name="Pitluck S."/>
            <person name="Peters L."/>
            <person name="Ovchinnikova G."/>
            <person name="Held B."/>
            <person name="Detter J.C."/>
            <person name="Han C."/>
            <person name="Tapia R."/>
            <person name="Land M."/>
            <person name="Hauser L."/>
            <person name="Kyrpides N."/>
            <person name="Ivanova N."/>
            <person name="Pagani I."/>
            <person name="Gabster J."/>
            <person name="Walker C."/>
            <person name="Stolyar S."/>
            <person name="Stahl D."/>
            <person name="Arkin A."/>
            <person name="Dehal P."/>
            <person name="Hazen T."/>
            <person name="Woyke T."/>
        </authorList>
    </citation>
    <scope>NUCLEOTIDE SEQUENCE [LARGE SCALE GENOMIC DNA]</scope>
    <source>
        <strain evidence="1">U5L</strain>
    </source>
</reference>
<dbReference type="HOGENOM" id="CLU_2681778_0_0_7"/>
<proteinExistence type="predicted"/>
<sequence length="74" mass="8026">MGGLDVLRIEIPKGSKAFSCAVRSGRKRAVAKPDVRPIHRRGENAFPALLPEQLDRKGHCPISGRHSKGLADSL</sequence>
<evidence type="ECO:0000313" key="1">
    <source>
        <dbReference type="EMBL" id="EIG55806.1"/>
    </source>
</evidence>
<gene>
    <name evidence="1" type="ORF">DesU5LDRAFT_0085</name>
</gene>
<name>I2Q7Q0_9BACT</name>
<dbReference type="EMBL" id="JH600067">
    <property type="protein sequence ID" value="EIG55806.1"/>
    <property type="molecule type" value="Genomic_DNA"/>
</dbReference>